<keyword evidence="5" id="KW-0539">Nucleus</keyword>
<dbReference type="GO" id="GO:0005634">
    <property type="term" value="C:nucleus"/>
    <property type="evidence" value="ECO:0007669"/>
    <property type="project" value="UniProtKB-SubCell"/>
</dbReference>
<dbReference type="PANTHER" id="PTHR32096:SF18">
    <property type="entry name" value="DISEASE RESISTANCE PROTEIN RRS1B-RELATED"/>
    <property type="match status" value="1"/>
</dbReference>
<evidence type="ECO:0000256" key="1">
    <source>
        <dbReference type="ARBA" id="ARBA00004123"/>
    </source>
</evidence>
<evidence type="ECO:0000259" key="7">
    <source>
        <dbReference type="PROSITE" id="PS50811"/>
    </source>
</evidence>
<keyword evidence="9" id="KW-1185">Reference proteome</keyword>
<feature type="region of interest" description="Disordered" evidence="6">
    <location>
        <begin position="110"/>
        <end position="145"/>
    </location>
</feature>
<protein>
    <recommendedName>
        <fullName evidence="7">WRKY domain-containing protein</fullName>
    </recommendedName>
</protein>
<dbReference type="GO" id="GO:0003700">
    <property type="term" value="F:DNA-binding transcription factor activity"/>
    <property type="evidence" value="ECO:0007669"/>
    <property type="project" value="InterPro"/>
</dbReference>
<organism evidence="8 9">
    <name type="scientific">Daucus carota subsp. sativus</name>
    <name type="common">Carrot</name>
    <dbReference type="NCBI Taxonomy" id="79200"/>
    <lineage>
        <taxon>Eukaryota</taxon>
        <taxon>Viridiplantae</taxon>
        <taxon>Streptophyta</taxon>
        <taxon>Embryophyta</taxon>
        <taxon>Tracheophyta</taxon>
        <taxon>Spermatophyta</taxon>
        <taxon>Magnoliopsida</taxon>
        <taxon>eudicotyledons</taxon>
        <taxon>Gunneridae</taxon>
        <taxon>Pentapetalae</taxon>
        <taxon>asterids</taxon>
        <taxon>campanulids</taxon>
        <taxon>Apiales</taxon>
        <taxon>Apiaceae</taxon>
        <taxon>Apioideae</taxon>
        <taxon>Scandiceae</taxon>
        <taxon>Daucinae</taxon>
        <taxon>Daucus</taxon>
        <taxon>Daucus sect. Daucus</taxon>
    </lineage>
</organism>
<proteinExistence type="predicted"/>
<dbReference type="Proteomes" id="UP000077755">
    <property type="component" value="Chromosome 5"/>
</dbReference>
<evidence type="ECO:0000256" key="3">
    <source>
        <dbReference type="ARBA" id="ARBA00023125"/>
    </source>
</evidence>
<evidence type="ECO:0000256" key="2">
    <source>
        <dbReference type="ARBA" id="ARBA00023015"/>
    </source>
</evidence>
<dbReference type="SUPFAM" id="SSF118290">
    <property type="entry name" value="WRKY DNA-binding domain"/>
    <property type="match status" value="1"/>
</dbReference>
<dbReference type="InterPro" id="IPR003657">
    <property type="entry name" value="WRKY_dom"/>
</dbReference>
<keyword evidence="2" id="KW-0805">Transcription regulation</keyword>
<gene>
    <name evidence="8" type="ORF">DCAR_0520922</name>
</gene>
<feature type="compositionally biased region" description="Basic and acidic residues" evidence="6">
    <location>
        <begin position="11"/>
        <end position="21"/>
    </location>
</feature>
<dbReference type="EMBL" id="CP093347">
    <property type="protein sequence ID" value="WOH01538.1"/>
    <property type="molecule type" value="Genomic_DNA"/>
</dbReference>
<keyword evidence="4" id="KW-0804">Transcription</keyword>
<sequence>MDTSTSPMLDLDPKILQEKSDTQPPKKRKMSEKTVVTVKIEENENKKHKSEGPPSDAWTWRKYGQKPIKGSPYPRGYYRCSTSKGCLAKKQVERCRTDASLLIITYTSSHNHSSTKELKQQKEEQEEEPKVETTEDNNNLEKEDEDGASEITSNFHYIHSPVKGSDHQDIIANIELEEEIQFTENLENVLFDEEDKPLSYPHLMTFTTHKSEENDFYDELGELPTSSSFTSFMWGNFFEDRILIPLP</sequence>
<dbReference type="SMART" id="SM00774">
    <property type="entry name" value="WRKY"/>
    <property type="match status" value="1"/>
</dbReference>
<name>A0AAF1B1X7_DAUCS</name>
<dbReference type="InterPro" id="IPR036576">
    <property type="entry name" value="WRKY_dom_sf"/>
</dbReference>
<evidence type="ECO:0000313" key="8">
    <source>
        <dbReference type="EMBL" id="WOH01538.1"/>
    </source>
</evidence>
<feature type="region of interest" description="Disordered" evidence="6">
    <location>
        <begin position="1"/>
        <end position="69"/>
    </location>
</feature>
<dbReference type="PROSITE" id="PS50811">
    <property type="entry name" value="WRKY"/>
    <property type="match status" value="1"/>
</dbReference>
<dbReference type="KEGG" id="dcr:108220810"/>
<dbReference type="FunFam" id="2.20.25.80:FF:000004">
    <property type="entry name" value="WRKY transcription factor 65"/>
    <property type="match status" value="1"/>
</dbReference>
<dbReference type="Pfam" id="PF03106">
    <property type="entry name" value="WRKY"/>
    <property type="match status" value="1"/>
</dbReference>
<accession>A0AAF1B1X7</accession>
<feature type="compositionally biased region" description="Basic and acidic residues" evidence="6">
    <location>
        <begin position="114"/>
        <end position="133"/>
    </location>
</feature>
<evidence type="ECO:0000313" key="9">
    <source>
        <dbReference type="Proteomes" id="UP000077755"/>
    </source>
</evidence>
<evidence type="ECO:0000256" key="4">
    <source>
        <dbReference type="ARBA" id="ARBA00023163"/>
    </source>
</evidence>
<dbReference type="GO" id="GO:0000976">
    <property type="term" value="F:transcription cis-regulatory region binding"/>
    <property type="evidence" value="ECO:0007669"/>
    <property type="project" value="TreeGrafter"/>
</dbReference>
<evidence type="ECO:0000256" key="6">
    <source>
        <dbReference type="SAM" id="MobiDB-lite"/>
    </source>
</evidence>
<evidence type="ECO:0000256" key="5">
    <source>
        <dbReference type="ARBA" id="ARBA00023242"/>
    </source>
</evidence>
<dbReference type="InterPro" id="IPR044810">
    <property type="entry name" value="WRKY_plant"/>
</dbReference>
<dbReference type="AlphaFoldDB" id="A0AAF1B1X7"/>
<dbReference type="PANTHER" id="PTHR32096">
    <property type="entry name" value="WRKY TRANSCRIPTION FACTOR 30-RELATED-RELATED"/>
    <property type="match status" value="1"/>
</dbReference>
<reference evidence="8" key="2">
    <citation type="submission" date="2022-03" db="EMBL/GenBank/DDBJ databases">
        <title>Draft title - Genomic analysis of global carrot germplasm unveils the trajectory of domestication and the origin of high carotenoid orange carrot.</title>
        <authorList>
            <person name="Iorizzo M."/>
            <person name="Ellison S."/>
            <person name="Senalik D."/>
            <person name="Macko-Podgorni A."/>
            <person name="Grzebelus D."/>
            <person name="Bostan H."/>
            <person name="Rolling W."/>
            <person name="Curaba J."/>
            <person name="Simon P."/>
        </authorList>
    </citation>
    <scope>NUCLEOTIDE SEQUENCE</scope>
    <source>
        <tissue evidence="8">Leaf</tissue>
    </source>
</reference>
<keyword evidence="3" id="KW-0238">DNA-binding</keyword>
<comment type="subcellular location">
    <subcellularLocation>
        <location evidence="1">Nucleus</location>
    </subcellularLocation>
</comment>
<reference evidence="8" key="1">
    <citation type="journal article" date="2016" name="Nat. Genet.">
        <title>A high-quality carrot genome assembly provides new insights into carotenoid accumulation and asterid genome evolution.</title>
        <authorList>
            <person name="Iorizzo M."/>
            <person name="Ellison S."/>
            <person name="Senalik D."/>
            <person name="Zeng P."/>
            <person name="Satapoomin P."/>
            <person name="Huang J."/>
            <person name="Bowman M."/>
            <person name="Iovene M."/>
            <person name="Sanseverino W."/>
            <person name="Cavagnaro P."/>
            <person name="Yildiz M."/>
            <person name="Macko-Podgorni A."/>
            <person name="Moranska E."/>
            <person name="Grzebelus E."/>
            <person name="Grzebelus D."/>
            <person name="Ashrafi H."/>
            <person name="Zheng Z."/>
            <person name="Cheng S."/>
            <person name="Spooner D."/>
            <person name="Van Deynze A."/>
            <person name="Simon P."/>
        </authorList>
    </citation>
    <scope>NUCLEOTIDE SEQUENCE</scope>
    <source>
        <tissue evidence="8">Leaf</tissue>
    </source>
</reference>
<feature type="domain" description="WRKY" evidence="7">
    <location>
        <begin position="49"/>
        <end position="115"/>
    </location>
</feature>
<dbReference type="Gene3D" id="2.20.25.80">
    <property type="entry name" value="WRKY domain"/>
    <property type="match status" value="1"/>
</dbReference>